<proteinExistence type="inferred from homology"/>
<dbReference type="PANTHER" id="PTHR42928:SF5">
    <property type="entry name" value="BLR1237 PROTEIN"/>
    <property type="match status" value="1"/>
</dbReference>
<feature type="signal peptide" evidence="2">
    <location>
        <begin position="1"/>
        <end position="23"/>
    </location>
</feature>
<evidence type="ECO:0000313" key="4">
    <source>
        <dbReference type="Proteomes" id="UP001168613"/>
    </source>
</evidence>
<reference evidence="3" key="1">
    <citation type="submission" date="2021-11" db="EMBL/GenBank/DDBJ databases">
        <title>Draft genome sequence of Alcaligenes endophyticus type strain CCUG 75668T.</title>
        <authorList>
            <person name="Salva-Serra F."/>
            <person name="Duran R.E."/>
            <person name="Seeger M."/>
            <person name="Moore E.R.B."/>
            <person name="Jaen-Luchoro D."/>
        </authorList>
    </citation>
    <scope>NUCLEOTIDE SEQUENCE</scope>
    <source>
        <strain evidence="3">CCUG 75668</strain>
    </source>
</reference>
<dbReference type="Gene3D" id="3.40.190.150">
    <property type="entry name" value="Bordetella uptake gene, domain 1"/>
    <property type="match status" value="1"/>
</dbReference>
<dbReference type="EMBL" id="JAJHNU010000002">
    <property type="protein sequence ID" value="MDN4121393.1"/>
    <property type="molecule type" value="Genomic_DNA"/>
</dbReference>
<sequence>MFKRQCALIVFSLGLTLAHSAYASTSYPQQTVNVIVPQAPGGTNDIVARIMSEEFSKDFKQSFIVLNKAGAGGNIGTAIASREAADGHTILFTISSSQAINPALYSNPGFDPIADFEPVAAVGAVPNVLCVNADFPAQDLEEFIALIKDQPDHYQYASAGNGSLNHLLGSMLDQKGGLKMQHIPYRGVSAGMTDVMGGLVPAIF</sequence>
<protein>
    <submittedName>
        <fullName evidence="3">Tripartite tricarboxylate transporter substrate binding protein</fullName>
    </submittedName>
</protein>
<dbReference type="RefSeq" id="WP_266124073.1">
    <property type="nucleotide sequence ID" value="NZ_JAJHNU010000002.1"/>
</dbReference>
<dbReference type="PANTHER" id="PTHR42928">
    <property type="entry name" value="TRICARBOXYLATE-BINDING PROTEIN"/>
    <property type="match status" value="1"/>
</dbReference>
<keyword evidence="2" id="KW-0732">Signal</keyword>
<accession>A0ABT8EJC9</accession>
<dbReference type="Proteomes" id="UP001168613">
    <property type="component" value="Unassembled WGS sequence"/>
</dbReference>
<feature type="chain" id="PRO_5046783918" evidence="2">
    <location>
        <begin position="24"/>
        <end position="204"/>
    </location>
</feature>
<dbReference type="InterPro" id="IPR042100">
    <property type="entry name" value="Bug_dom1"/>
</dbReference>
<gene>
    <name evidence="3" type="ORF">LMS43_08845</name>
</gene>
<dbReference type="CDD" id="cd07012">
    <property type="entry name" value="PBP2_Bug_TTT"/>
    <property type="match status" value="1"/>
</dbReference>
<name>A0ABT8EJC9_9BURK</name>
<organism evidence="3 4">
    <name type="scientific">Alcaligenes endophyticus</name>
    <dbReference type="NCBI Taxonomy" id="1929088"/>
    <lineage>
        <taxon>Bacteria</taxon>
        <taxon>Pseudomonadati</taxon>
        <taxon>Pseudomonadota</taxon>
        <taxon>Betaproteobacteria</taxon>
        <taxon>Burkholderiales</taxon>
        <taxon>Alcaligenaceae</taxon>
        <taxon>Alcaligenes</taxon>
    </lineage>
</organism>
<dbReference type="Pfam" id="PF03401">
    <property type="entry name" value="TctC"/>
    <property type="match status" value="1"/>
</dbReference>
<evidence type="ECO:0000313" key="3">
    <source>
        <dbReference type="EMBL" id="MDN4121393.1"/>
    </source>
</evidence>
<comment type="caution">
    <text evidence="3">The sequence shown here is derived from an EMBL/GenBank/DDBJ whole genome shotgun (WGS) entry which is preliminary data.</text>
</comment>
<dbReference type="InterPro" id="IPR005064">
    <property type="entry name" value="BUG"/>
</dbReference>
<evidence type="ECO:0000256" key="1">
    <source>
        <dbReference type="ARBA" id="ARBA00006987"/>
    </source>
</evidence>
<keyword evidence="4" id="KW-1185">Reference proteome</keyword>
<evidence type="ECO:0000256" key="2">
    <source>
        <dbReference type="SAM" id="SignalP"/>
    </source>
</evidence>
<comment type="similarity">
    <text evidence="1">Belongs to the UPF0065 (bug) family.</text>
</comment>